<dbReference type="PANTHER" id="PTHR21364">
    <property type="entry name" value="GENERAL ODORANT-BINDING PROTEIN 19A"/>
    <property type="match status" value="1"/>
</dbReference>
<dbReference type="CDD" id="cd23992">
    <property type="entry name" value="PBP_GOBP"/>
    <property type="match status" value="1"/>
</dbReference>
<proteinExistence type="predicted"/>
<dbReference type="Pfam" id="PF01395">
    <property type="entry name" value="PBP_GOBP"/>
    <property type="match status" value="1"/>
</dbReference>
<evidence type="ECO:0000256" key="1">
    <source>
        <dbReference type="SAM" id="Phobius"/>
    </source>
</evidence>
<keyword evidence="3" id="KW-1185">Reference proteome</keyword>
<dbReference type="KEGG" id="acep:105622610"/>
<gene>
    <name evidence="2" type="primary">105622610</name>
</gene>
<dbReference type="InParanoid" id="A0A158NPF8"/>
<evidence type="ECO:0000313" key="3">
    <source>
        <dbReference type="Proteomes" id="UP000005205"/>
    </source>
</evidence>
<dbReference type="PANTHER" id="PTHR21364:SF2">
    <property type="entry name" value="GENERAL ODORANT-BINDING PROTEIN 19A"/>
    <property type="match status" value="1"/>
</dbReference>
<keyword evidence="1" id="KW-0472">Membrane</keyword>
<dbReference type="Gene3D" id="1.10.238.20">
    <property type="entry name" value="Pheromone/general odorant binding protein domain"/>
    <property type="match status" value="1"/>
</dbReference>
<accession>A0A158NPF8</accession>
<dbReference type="eggNOG" id="ENOG502TCH3">
    <property type="taxonomic scope" value="Eukaryota"/>
</dbReference>
<dbReference type="Proteomes" id="UP000005205">
    <property type="component" value="Unassembled WGS sequence"/>
</dbReference>
<dbReference type="GO" id="GO:0005549">
    <property type="term" value="F:odorant binding"/>
    <property type="evidence" value="ECO:0007669"/>
    <property type="project" value="InterPro"/>
</dbReference>
<reference evidence="3" key="1">
    <citation type="journal article" date="2011" name="PLoS Genet.">
        <title>The genome sequence of the leaf-cutter ant Atta cephalotes reveals insights into its obligate symbiotic lifestyle.</title>
        <authorList>
            <person name="Suen G."/>
            <person name="Teiling C."/>
            <person name="Li L."/>
            <person name="Holt C."/>
            <person name="Abouheif E."/>
            <person name="Bornberg-Bauer E."/>
            <person name="Bouffard P."/>
            <person name="Caldera E.J."/>
            <person name="Cash E."/>
            <person name="Cavanaugh A."/>
            <person name="Denas O."/>
            <person name="Elhaik E."/>
            <person name="Fave M.J."/>
            <person name="Gadau J."/>
            <person name="Gibson J.D."/>
            <person name="Graur D."/>
            <person name="Grubbs K.J."/>
            <person name="Hagen D.E."/>
            <person name="Harkins T.T."/>
            <person name="Helmkampf M."/>
            <person name="Hu H."/>
            <person name="Johnson B.R."/>
            <person name="Kim J."/>
            <person name="Marsh S.E."/>
            <person name="Moeller J.A."/>
            <person name="Munoz-Torres M.C."/>
            <person name="Murphy M.C."/>
            <person name="Naughton M.C."/>
            <person name="Nigam S."/>
            <person name="Overson R."/>
            <person name="Rajakumar R."/>
            <person name="Reese J.T."/>
            <person name="Scott J.J."/>
            <person name="Smith C.R."/>
            <person name="Tao S."/>
            <person name="Tsutsui N.D."/>
            <person name="Viljakainen L."/>
            <person name="Wissler L."/>
            <person name="Yandell M.D."/>
            <person name="Zimmer F."/>
            <person name="Taylor J."/>
            <person name="Slater S.C."/>
            <person name="Clifton S.W."/>
            <person name="Warren W.C."/>
            <person name="Elsik C.G."/>
            <person name="Smith C.D."/>
            <person name="Weinstock G.M."/>
            <person name="Gerardo N.M."/>
            <person name="Currie C.R."/>
        </authorList>
    </citation>
    <scope>NUCLEOTIDE SEQUENCE [LARGE SCALE GENOMIC DNA]</scope>
</reference>
<feature type="transmembrane region" description="Helical" evidence="1">
    <location>
        <begin position="12"/>
        <end position="29"/>
    </location>
</feature>
<organism evidence="2 3">
    <name type="scientific">Atta cephalotes</name>
    <name type="common">Leafcutter ant</name>
    <dbReference type="NCBI Taxonomy" id="12957"/>
    <lineage>
        <taxon>Eukaryota</taxon>
        <taxon>Metazoa</taxon>
        <taxon>Ecdysozoa</taxon>
        <taxon>Arthropoda</taxon>
        <taxon>Hexapoda</taxon>
        <taxon>Insecta</taxon>
        <taxon>Pterygota</taxon>
        <taxon>Neoptera</taxon>
        <taxon>Endopterygota</taxon>
        <taxon>Hymenoptera</taxon>
        <taxon>Apocrita</taxon>
        <taxon>Aculeata</taxon>
        <taxon>Formicoidea</taxon>
        <taxon>Formicidae</taxon>
        <taxon>Myrmicinae</taxon>
        <taxon>Atta</taxon>
    </lineage>
</organism>
<dbReference type="EMBL" id="ADTU01022493">
    <property type="status" value="NOT_ANNOTATED_CDS"/>
    <property type="molecule type" value="Genomic_DNA"/>
</dbReference>
<dbReference type="OrthoDB" id="5978988at2759"/>
<dbReference type="InterPro" id="IPR006170">
    <property type="entry name" value="PBP/GOBP"/>
</dbReference>
<sequence length="156" mass="17922">MNKQNQRQQIRMKGTGTIFFISFVLMANLQNSEGKRMSLDEVKEALLPLQKYCIDKVGTDPKMIDDAAKGIFASDWKFQCYFKCVLLNTKIMKDDKIVEKALKNIIETMLLEEYIPPAMKAMEHCLSIVKKFKGCELAYELAKCGYDYDSSAISFF</sequence>
<protein>
    <submittedName>
        <fullName evidence="2">Uncharacterized protein</fullName>
    </submittedName>
</protein>
<dbReference type="EnsemblMetazoa" id="XM_012204026.1">
    <property type="protein sequence ID" value="XP_012059416.1"/>
    <property type="gene ID" value="LOC105622610"/>
</dbReference>
<dbReference type="InterPro" id="IPR036728">
    <property type="entry name" value="PBP_GOBP_sf"/>
</dbReference>
<keyword evidence="1" id="KW-1133">Transmembrane helix</keyword>
<keyword evidence="1" id="KW-0812">Transmembrane</keyword>
<dbReference type="AlphaFoldDB" id="A0A158NPF8"/>
<name>A0A158NPF8_ATTCE</name>
<reference evidence="2" key="2">
    <citation type="submission" date="2016-04" db="UniProtKB">
        <authorList>
            <consortium name="EnsemblMetazoa"/>
        </authorList>
    </citation>
    <scope>IDENTIFICATION</scope>
</reference>
<evidence type="ECO:0000313" key="2">
    <source>
        <dbReference type="EnsemblMetazoa" id="XP_012059416.1"/>
    </source>
</evidence>
<dbReference type="SUPFAM" id="SSF47565">
    <property type="entry name" value="Insect pheromone/odorant-binding proteins"/>
    <property type="match status" value="1"/>
</dbReference>
<dbReference type="EMBL" id="ADTU01022492">
    <property type="status" value="NOT_ANNOTATED_CDS"/>
    <property type="molecule type" value="Genomic_DNA"/>
</dbReference>